<dbReference type="InterPro" id="IPR002882">
    <property type="entry name" value="CofD"/>
</dbReference>
<dbReference type="HOGENOM" id="CLU_044041_0_1_0"/>
<name>C1DU08_SULAA</name>
<dbReference type="SUPFAM" id="SSF142338">
    <property type="entry name" value="CofD-like"/>
    <property type="match status" value="1"/>
</dbReference>
<dbReference type="PANTHER" id="PTHR30135">
    <property type="entry name" value="UNCHARACTERIZED PROTEIN YVCK-RELATED"/>
    <property type="match status" value="1"/>
</dbReference>
<evidence type="ECO:0000256" key="2">
    <source>
        <dbReference type="HAMAP-Rule" id="MF_00973"/>
    </source>
</evidence>
<dbReference type="KEGG" id="saf:SULAZ_0610"/>
<evidence type="ECO:0000256" key="1">
    <source>
        <dbReference type="ARBA" id="ARBA00022490"/>
    </source>
</evidence>
<dbReference type="PANTHER" id="PTHR30135:SF3">
    <property type="entry name" value="GLUCONEOGENESIS FACTOR-RELATED"/>
    <property type="match status" value="1"/>
</dbReference>
<organism evidence="3 4">
    <name type="scientific">Sulfurihydrogenibium azorense (strain DSM 15241 / OCM 825 / Az-Fu1)</name>
    <dbReference type="NCBI Taxonomy" id="204536"/>
    <lineage>
        <taxon>Bacteria</taxon>
        <taxon>Pseudomonadati</taxon>
        <taxon>Aquificota</taxon>
        <taxon>Aquificia</taxon>
        <taxon>Aquificales</taxon>
        <taxon>Hydrogenothermaceae</taxon>
        <taxon>Sulfurihydrogenibium</taxon>
    </lineage>
</organism>
<proteinExistence type="inferred from homology"/>
<comment type="function">
    <text evidence="2">Required for morphogenesis under gluconeogenic growth conditions.</text>
</comment>
<dbReference type="AlphaFoldDB" id="C1DU08"/>
<dbReference type="RefSeq" id="WP_012674751.1">
    <property type="nucleotide sequence ID" value="NC_012438.1"/>
</dbReference>
<dbReference type="OrthoDB" id="9783842at2"/>
<accession>C1DU08</accession>
<dbReference type="Pfam" id="PF01933">
    <property type="entry name" value="CofD"/>
    <property type="match status" value="1"/>
</dbReference>
<keyword evidence="4" id="KW-1185">Reference proteome</keyword>
<gene>
    <name evidence="3" type="ordered locus">SULAZ_0610</name>
</gene>
<dbReference type="GO" id="GO:0043743">
    <property type="term" value="F:LPPG:FO 2-phospho-L-lactate transferase activity"/>
    <property type="evidence" value="ECO:0007669"/>
    <property type="project" value="InterPro"/>
</dbReference>
<dbReference type="InterPro" id="IPR010119">
    <property type="entry name" value="Gluconeogen_factor"/>
</dbReference>
<dbReference type="InterPro" id="IPR038136">
    <property type="entry name" value="CofD-like_dom_sf"/>
</dbReference>
<evidence type="ECO:0000313" key="3">
    <source>
        <dbReference type="EMBL" id="ACN99434.1"/>
    </source>
</evidence>
<sequence length="331" mass="36352">MKVVAIGGGTGLSTLLRSLKHFVPDYISDLSAIVTVSDNGGSTGILRKEMNIPAPGDVRNCITALAEDEDIFTKVMQYRFTEGEGLKGHSFGNLFLTVLTKITGNFLTAIEITSKILKIKGKIIPSTDSMVNLVAEFTDGKIIKGEVEITEYGRKLVAKIKRIWLEPQDVKAPPEAVEKIMEADMIILGPGSLFTSIIPNLLIDDIKEAVLNSQAYKVYICNVMTQFGETDNFTASDHVKALNKVITGNPDVNFLNAVILNTTIPPDEVLKRYLKEHSEPVVADAGNLSRMGLTVYAKDLLDEGNYARHSPEKLNNVILEIIQNLKIKNVH</sequence>
<dbReference type="Gene3D" id="3.40.50.10680">
    <property type="entry name" value="CofD-like domains"/>
    <property type="match status" value="1"/>
</dbReference>
<dbReference type="Proteomes" id="UP000001369">
    <property type="component" value="Chromosome"/>
</dbReference>
<protein>
    <recommendedName>
        <fullName evidence="2">Putative gluconeogenesis factor</fullName>
    </recommendedName>
</protein>
<reference evidence="3 4" key="1">
    <citation type="journal article" date="2009" name="J. Bacteriol.">
        <title>Complete and draft genome sequences of six members of the Aquificales.</title>
        <authorList>
            <person name="Reysenbach A.L."/>
            <person name="Hamamura N."/>
            <person name="Podar M."/>
            <person name="Griffiths E."/>
            <person name="Ferreira S."/>
            <person name="Hochstein R."/>
            <person name="Heidelberg J."/>
            <person name="Johnson J."/>
            <person name="Mead D."/>
            <person name="Pohorille A."/>
            <person name="Sarmiento M."/>
            <person name="Schweighofer K."/>
            <person name="Seshadri R."/>
            <person name="Voytek M.A."/>
        </authorList>
    </citation>
    <scope>NUCLEOTIDE SEQUENCE [LARGE SCALE GENOMIC DNA]</scope>
    <source>
        <strain evidence="4">Az-Fu1 / DSM 15241 / OCM 825</strain>
    </source>
</reference>
<dbReference type="GO" id="GO:0005737">
    <property type="term" value="C:cytoplasm"/>
    <property type="evidence" value="ECO:0007669"/>
    <property type="project" value="UniProtKB-SubCell"/>
</dbReference>
<dbReference type="STRING" id="204536.SULAZ_0610"/>
<dbReference type="HAMAP" id="MF_00973">
    <property type="entry name" value="Gluconeogen_factor"/>
    <property type="match status" value="1"/>
</dbReference>
<dbReference type="CDD" id="cd07187">
    <property type="entry name" value="YvcK_like"/>
    <property type="match status" value="1"/>
</dbReference>
<dbReference type="GO" id="GO:0008360">
    <property type="term" value="P:regulation of cell shape"/>
    <property type="evidence" value="ECO:0007669"/>
    <property type="project" value="UniProtKB-UniRule"/>
</dbReference>
<comment type="subcellular location">
    <subcellularLocation>
        <location evidence="2">Cytoplasm</location>
    </subcellularLocation>
</comment>
<comment type="similarity">
    <text evidence="2">Belongs to the gluconeogenesis factor family.</text>
</comment>
<evidence type="ECO:0000313" key="4">
    <source>
        <dbReference type="Proteomes" id="UP000001369"/>
    </source>
</evidence>
<keyword evidence="1 2" id="KW-0963">Cytoplasm</keyword>
<dbReference type="EMBL" id="CP001229">
    <property type="protein sequence ID" value="ACN99434.1"/>
    <property type="molecule type" value="Genomic_DNA"/>
</dbReference>
<dbReference type="eggNOG" id="COG0391">
    <property type="taxonomic scope" value="Bacteria"/>
</dbReference>
<dbReference type="NCBIfam" id="TIGR01826">
    <property type="entry name" value="CofD_related"/>
    <property type="match status" value="1"/>
</dbReference>